<feature type="domain" description="DUF2510" evidence="3">
    <location>
        <begin position="6"/>
        <end position="37"/>
    </location>
</feature>
<dbReference type="AlphaFoldDB" id="A0A9D5UJ46"/>
<feature type="compositionally biased region" description="Gly residues" evidence="1">
    <location>
        <begin position="100"/>
        <end position="110"/>
    </location>
</feature>
<organism evidence="4 5">
    <name type="scientific">Oerskovia douganii</name>
    <dbReference type="NCBI Taxonomy" id="2762210"/>
    <lineage>
        <taxon>Bacteria</taxon>
        <taxon>Bacillati</taxon>
        <taxon>Actinomycetota</taxon>
        <taxon>Actinomycetes</taxon>
        <taxon>Micrococcales</taxon>
        <taxon>Cellulomonadaceae</taxon>
        <taxon>Oerskovia</taxon>
    </lineage>
</organism>
<evidence type="ECO:0000313" key="4">
    <source>
        <dbReference type="EMBL" id="MBE7701822.1"/>
    </source>
</evidence>
<reference evidence="4 5" key="1">
    <citation type="submission" date="2020-08" db="EMBL/GenBank/DDBJ databases">
        <title>A Genomic Blueprint of the Chicken Gut Microbiome.</title>
        <authorList>
            <person name="Gilroy R."/>
            <person name="Ravi A."/>
            <person name="Getino M."/>
            <person name="Pursley I."/>
            <person name="Horton D.L."/>
            <person name="Alikhan N.-F."/>
            <person name="Baker D."/>
            <person name="Gharbi K."/>
            <person name="Hall N."/>
            <person name="Watson M."/>
            <person name="Adriaenssens E.M."/>
            <person name="Foster-Nyarko E."/>
            <person name="Jarju S."/>
            <person name="Secka A."/>
            <person name="Antonio M."/>
            <person name="Oren A."/>
            <person name="Chaudhuri R."/>
            <person name="La Ragione R.M."/>
            <person name="Hildebrand F."/>
            <person name="Pallen M.J."/>
        </authorList>
    </citation>
    <scope>NUCLEOTIDE SEQUENCE [LARGE SCALE GENOMIC DNA]</scope>
    <source>
        <strain evidence="4 5">Sa1BUA8</strain>
    </source>
</reference>
<dbReference type="InterPro" id="IPR018929">
    <property type="entry name" value="DUF2510"/>
</dbReference>
<name>A0A9D5UJ46_9CELL</name>
<dbReference type="EMBL" id="JACSPN010000026">
    <property type="protein sequence ID" value="MBE7701822.1"/>
    <property type="molecule type" value="Genomic_DNA"/>
</dbReference>
<dbReference type="InterPro" id="IPR011089">
    <property type="entry name" value="GmrSD_C"/>
</dbReference>
<evidence type="ECO:0000313" key="5">
    <source>
        <dbReference type="Proteomes" id="UP000822993"/>
    </source>
</evidence>
<evidence type="ECO:0000259" key="2">
    <source>
        <dbReference type="Pfam" id="PF07510"/>
    </source>
</evidence>
<keyword evidence="5" id="KW-1185">Reference proteome</keyword>
<dbReference type="Proteomes" id="UP000822993">
    <property type="component" value="Unassembled WGS sequence"/>
</dbReference>
<dbReference type="Pfam" id="PF07510">
    <property type="entry name" value="GmrSD_C"/>
    <property type="match status" value="1"/>
</dbReference>
<dbReference type="PANTHER" id="PTHR24094">
    <property type="entry name" value="SECRETED PROTEIN"/>
    <property type="match status" value="1"/>
</dbReference>
<feature type="compositionally biased region" description="Pro residues" evidence="1">
    <location>
        <begin position="441"/>
        <end position="480"/>
    </location>
</feature>
<proteinExistence type="predicted"/>
<feature type="region of interest" description="Disordered" evidence="1">
    <location>
        <begin position="159"/>
        <end position="186"/>
    </location>
</feature>
<evidence type="ECO:0000256" key="1">
    <source>
        <dbReference type="SAM" id="MobiDB-lite"/>
    </source>
</evidence>
<accession>A0A9D5UJ46</accession>
<comment type="caution">
    <text evidence="4">The sequence shown here is derived from an EMBL/GenBank/DDBJ whole genome shotgun (WGS) entry which is preliminary data.</text>
</comment>
<dbReference type="PANTHER" id="PTHR24094:SF15">
    <property type="entry name" value="AMP-DEPENDENT SYNTHETASE_LIGASE DOMAIN-CONTAINING PROTEIN-RELATED"/>
    <property type="match status" value="1"/>
</dbReference>
<protein>
    <submittedName>
        <fullName evidence="4">DUF1524 domain-containing protein</fullName>
    </submittedName>
</protein>
<feature type="region of interest" description="Disordered" evidence="1">
    <location>
        <begin position="403"/>
        <end position="483"/>
    </location>
</feature>
<feature type="domain" description="GmrSD restriction endonucleases C-terminal" evidence="2">
    <location>
        <begin position="255"/>
        <end position="394"/>
    </location>
</feature>
<dbReference type="RefSeq" id="WP_193721040.1">
    <property type="nucleotide sequence ID" value="NZ_JACSPN010000026.1"/>
</dbReference>
<feature type="compositionally biased region" description="Low complexity" evidence="1">
    <location>
        <begin position="165"/>
        <end position="179"/>
    </location>
</feature>
<gene>
    <name evidence="4" type="ORF">H9623_16130</name>
</gene>
<feature type="region of interest" description="Disordered" evidence="1">
    <location>
        <begin position="1"/>
        <end position="133"/>
    </location>
</feature>
<feature type="compositionally biased region" description="Pro residues" evidence="1">
    <location>
        <begin position="410"/>
        <end position="433"/>
    </location>
</feature>
<feature type="compositionally biased region" description="Pro residues" evidence="1">
    <location>
        <begin position="90"/>
        <end position="99"/>
    </location>
</feature>
<feature type="compositionally biased region" description="Low complexity" evidence="1">
    <location>
        <begin position="111"/>
        <end position="130"/>
    </location>
</feature>
<evidence type="ECO:0000259" key="3">
    <source>
        <dbReference type="Pfam" id="PF10708"/>
    </source>
</evidence>
<dbReference type="Pfam" id="PF10708">
    <property type="entry name" value="DUF2510"/>
    <property type="match status" value="1"/>
</dbReference>
<sequence length="535" mass="55899">MGRTAPGWYPDPSAAGTQRWFDGDRWSQHTRPAAVPASTQRLPLGVGTLGGDPPRTPPAEGEETPFAAVRPGAEEQPGSYAPAATVRAQPPVPRPPSGPGWPGGQAGGTGTASHGPTASPSSARRSPAQRGRLSGPSLWVGCAVLVLALAGSGIALAGKRAQDGPPVASASKTASAPSPVVDPPEDRTPDYVEVANSAVLDVASLKVDAVVAAAPSQSALATVALLEVGDRDGTRRFAVEAFGKRFADTDGNGCDTRNDALGRSLSGVSFKPGTDDCVVVTGLLADPYGGTDIAFERGPLSSGKVQLDHVVALTDAWHKGAWSWDRTRREAFANDPLNLLVVDGALNQQKGDGDASAWLPPDESYRCAYVARQVGVKYTYGLRVTGAEKTAMVAVLSACPDEPLPAGSTSPPPRDPVVPPVDRPRPTPTPTPEAPSVDEPSPSPSPTSGPTPVPRPTPRPTPQPTATPAPEEPTPTPTPIPADCRVKGLHVRQADGATNLYYLREDRWIFKRIEGDVCFEDWEEAEAAGFSRAWW</sequence>